<name>A0A5C6LV35_9BACT</name>
<keyword evidence="2" id="KW-1185">Reference proteome</keyword>
<dbReference type="AlphaFoldDB" id="A0A5C6LV35"/>
<organism evidence="1 2">
    <name type="scientific">Chitinophaga pinensis</name>
    <dbReference type="NCBI Taxonomy" id="79329"/>
    <lineage>
        <taxon>Bacteria</taxon>
        <taxon>Pseudomonadati</taxon>
        <taxon>Bacteroidota</taxon>
        <taxon>Chitinophagia</taxon>
        <taxon>Chitinophagales</taxon>
        <taxon>Chitinophagaceae</taxon>
        <taxon>Chitinophaga</taxon>
    </lineage>
</organism>
<dbReference type="Gene3D" id="2.120.10.80">
    <property type="entry name" value="Kelch-type beta propeller"/>
    <property type="match status" value="1"/>
</dbReference>
<accession>A0A5C6LV35</accession>
<dbReference type="Proteomes" id="UP000318815">
    <property type="component" value="Unassembled WGS sequence"/>
</dbReference>
<evidence type="ECO:0000313" key="1">
    <source>
        <dbReference type="EMBL" id="TWW00802.1"/>
    </source>
</evidence>
<dbReference type="RefSeq" id="WP_146304958.1">
    <property type="nucleotide sequence ID" value="NZ_VOHS01000007.1"/>
</dbReference>
<dbReference type="Pfam" id="PF24681">
    <property type="entry name" value="Kelch_KLHDC2_KLHL20_DRC7"/>
    <property type="match status" value="1"/>
</dbReference>
<dbReference type="InterPro" id="IPR015915">
    <property type="entry name" value="Kelch-typ_b-propeller"/>
</dbReference>
<protein>
    <recommendedName>
        <fullName evidence="3">Galactose oxidase</fullName>
    </recommendedName>
</protein>
<evidence type="ECO:0000313" key="2">
    <source>
        <dbReference type="Proteomes" id="UP000318815"/>
    </source>
</evidence>
<comment type="caution">
    <text evidence="1">The sequence shown here is derived from an EMBL/GenBank/DDBJ whole genome shotgun (WGS) entry which is preliminary data.</text>
</comment>
<dbReference type="EMBL" id="VOHS01000007">
    <property type="protein sequence ID" value="TWW00802.1"/>
    <property type="molecule type" value="Genomic_DNA"/>
</dbReference>
<evidence type="ECO:0008006" key="3">
    <source>
        <dbReference type="Google" id="ProtNLM"/>
    </source>
</evidence>
<sequence length="325" mass="36917">MFRYDCNKNLLRADSLTQAHGLPAGNQSVFGGNRLYNFLTDLKKVSTYNTANHTWNLSVDNDSVTKYWHANRFYAGFDSAIYVIGGYGNYRYTNQVQRYNIATGQWQLLNTSGDTYTPRYQAALGTTAAGDSAYIIGGRGSVNGDQLLNPHNLYDLNLFDAKTGAFKKIYELPAPEHPFAFGNSMVIDTKEKSYYALTFANDKMQSSLQLIKGSLTQPTYTPLASAIPFRYFDIRSRAELFYYEKAQKLIAVVLYTPENHVTQIRIYTILSHRPCLSHRRRPRLPVIGYYGCQQASVCYSVWVSYSVCDAPWAPLCLLLLRLIRQ</sequence>
<dbReference type="SUPFAM" id="SSF117281">
    <property type="entry name" value="Kelch motif"/>
    <property type="match status" value="1"/>
</dbReference>
<dbReference type="OrthoDB" id="1110630at2"/>
<proteinExistence type="predicted"/>
<gene>
    <name evidence="1" type="ORF">FEF09_09915</name>
</gene>
<reference evidence="1 2" key="1">
    <citation type="submission" date="2019-08" db="EMBL/GenBank/DDBJ databases">
        <title>Whole genome sequencing of chitin degrading bacteria Chitinophaga pinensis YS16.</title>
        <authorList>
            <person name="Singh R.P."/>
            <person name="Manchanda G."/>
            <person name="Maurya I.K."/>
            <person name="Joshi N.K."/>
            <person name="Srivastava A.K."/>
        </authorList>
    </citation>
    <scope>NUCLEOTIDE SEQUENCE [LARGE SCALE GENOMIC DNA]</scope>
    <source>
        <strain evidence="1 2">YS-16</strain>
    </source>
</reference>